<name>A0A699Y982_HAELA</name>
<proteinExistence type="predicted"/>
<evidence type="ECO:0000313" key="1">
    <source>
        <dbReference type="EMBL" id="GFH06747.1"/>
    </source>
</evidence>
<reference evidence="1 2" key="1">
    <citation type="submission" date="2020-02" db="EMBL/GenBank/DDBJ databases">
        <title>Draft genome sequence of Haematococcus lacustris strain NIES-144.</title>
        <authorList>
            <person name="Morimoto D."/>
            <person name="Nakagawa S."/>
            <person name="Yoshida T."/>
            <person name="Sawayama S."/>
        </authorList>
    </citation>
    <scope>NUCLEOTIDE SEQUENCE [LARGE SCALE GENOMIC DNA]</scope>
    <source>
        <strain evidence="1 2">NIES-144</strain>
    </source>
</reference>
<accession>A0A699Y982</accession>
<evidence type="ECO:0000313" key="2">
    <source>
        <dbReference type="Proteomes" id="UP000485058"/>
    </source>
</evidence>
<keyword evidence="2" id="KW-1185">Reference proteome</keyword>
<dbReference type="AlphaFoldDB" id="A0A699Y982"/>
<protein>
    <submittedName>
        <fullName evidence="1">Uncharacterized protein</fullName>
    </submittedName>
</protein>
<comment type="caution">
    <text evidence="1">The sequence shown here is derived from an EMBL/GenBank/DDBJ whole genome shotgun (WGS) entry which is preliminary data.</text>
</comment>
<dbReference type="EMBL" id="BLLF01000054">
    <property type="protein sequence ID" value="GFH06747.1"/>
    <property type="molecule type" value="Genomic_DNA"/>
</dbReference>
<sequence>MLLGIGEAVSQRSARWRSGVGGSEVRRPHPSHPCRMLPSQASWMVSSSCIFMIMSRPGQSAAGTPSQEPAAC</sequence>
<gene>
    <name evidence="1" type="ORF">HaLaN_01431</name>
</gene>
<dbReference type="Proteomes" id="UP000485058">
    <property type="component" value="Unassembled WGS sequence"/>
</dbReference>
<organism evidence="1 2">
    <name type="scientific">Haematococcus lacustris</name>
    <name type="common">Green alga</name>
    <name type="synonym">Haematococcus pluvialis</name>
    <dbReference type="NCBI Taxonomy" id="44745"/>
    <lineage>
        <taxon>Eukaryota</taxon>
        <taxon>Viridiplantae</taxon>
        <taxon>Chlorophyta</taxon>
        <taxon>core chlorophytes</taxon>
        <taxon>Chlorophyceae</taxon>
        <taxon>CS clade</taxon>
        <taxon>Chlamydomonadales</taxon>
        <taxon>Haematococcaceae</taxon>
        <taxon>Haematococcus</taxon>
    </lineage>
</organism>